<dbReference type="Proteomes" id="UP001059596">
    <property type="component" value="Unassembled WGS sequence"/>
</dbReference>
<protein>
    <submittedName>
        <fullName evidence="1">Uncharacterized protein</fullName>
    </submittedName>
</protein>
<proteinExistence type="predicted"/>
<accession>A0A9P9YT90</accession>
<gene>
    <name evidence="1" type="ORF">M5D96_003776</name>
</gene>
<comment type="caution">
    <text evidence="1">The sequence shown here is derived from an EMBL/GenBank/DDBJ whole genome shotgun (WGS) entry which is preliminary data.</text>
</comment>
<organism evidence="1 2">
    <name type="scientific">Drosophila gunungcola</name>
    <name type="common">fruit fly</name>
    <dbReference type="NCBI Taxonomy" id="103775"/>
    <lineage>
        <taxon>Eukaryota</taxon>
        <taxon>Metazoa</taxon>
        <taxon>Ecdysozoa</taxon>
        <taxon>Arthropoda</taxon>
        <taxon>Hexapoda</taxon>
        <taxon>Insecta</taxon>
        <taxon>Pterygota</taxon>
        <taxon>Neoptera</taxon>
        <taxon>Endopterygota</taxon>
        <taxon>Diptera</taxon>
        <taxon>Brachycera</taxon>
        <taxon>Muscomorpha</taxon>
        <taxon>Ephydroidea</taxon>
        <taxon>Drosophilidae</taxon>
        <taxon>Drosophila</taxon>
        <taxon>Sophophora</taxon>
    </lineage>
</organism>
<dbReference type="EMBL" id="JAMKOV010000002">
    <property type="protein sequence ID" value="KAI8042463.1"/>
    <property type="molecule type" value="Genomic_DNA"/>
</dbReference>
<reference evidence="1" key="1">
    <citation type="journal article" date="2023" name="Genome Biol. Evol.">
        <title>Long-read-based Genome Assembly of Drosophila gunungcola Reveals Fewer Chemosensory Genes in Flower-breeding Species.</title>
        <authorList>
            <person name="Negi A."/>
            <person name="Liao B.Y."/>
            <person name="Yeh S.D."/>
        </authorList>
    </citation>
    <scope>NUCLEOTIDE SEQUENCE</scope>
    <source>
        <strain evidence="1">Sukarami</strain>
    </source>
</reference>
<sequence>MWITNFQKSLLFLSVHFMSYTLTPIPSVDQLTNERY</sequence>
<evidence type="ECO:0000313" key="2">
    <source>
        <dbReference type="Proteomes" id="UP001059596"/>
    </source>
</evidence>
<evidence type="ECO:0000313" key="1">
    <source>
        <dbReference type="EMBL" id="KAI8042463.1"/>
    </source>
</evidence>
<keyword evidence="2" id="KW-1185">Reference proteome</keyword>
<name>A0A9P9YT90_9MUSC</name>
<dbReference type="AlphaFoldDB" id="A0A9P9YT90"/>